<feature type="compositionally biased region" description="Basic and acidic residues" evidence="1">
    <location>
        <begin position="179"/>
        <end position="196"/>
    </location>
</feature>
<accession>A0A6C0AMH3</accession>
<dbReference type="EMBL" id="MN740728">
    <property type="protein sequence ID" value="QHS80978.1"/>
    <property type="molecule type" value="Genomic_DNA"/>
</dbReference>
<evidence type="ECO:0000313" key="3">
    <source>
        <dbReference type="EMBL" id="QHS80978.1"/>
    </source>
</evidence>
<sequence>MPNIRGGKGYKSGKGKSKFADSEQVEFITRQPDQMVGRLVRLLGDLNAQIYCDDNKQRVCKICRSIKKTVRFEVGDVVLVSLRDCEVPKAELANGVRGDRGDILDKYHPYQYSELKKEGINPYIFGNIDTVSEISKLVGEGKEAAAEKVAEAAAQAEDDDIFDRDEEQEEEEDEENLSETEREKRKREGVVVDKKNKVSHRAKATAQKEKELTLDDL</sequence>
<evidence type="ECO:0000256" key="1">
    <source>
        <dbReference type="SAM" id="MobiDB-lite"/>
    </source>
</evidence>
<organism evidence="3">
    <name type="scientific">viral metagenome</name>
    <dbReference type="NCBI Taxonomy" id="1070528"/>
    <lineage>
        <taxon>unclassified sequences</taxon>
        <taxon>metagenomes</taxon>
        <taxon>organismal metagenomes</taxon>
    </lineage>
</organism>
<evidence type="ECO:0000259" key="2">
    <source>
        <dbReference type="PROSITE" id="PS50832"/>
    </source>
</evidence>
<dbReference type="PROSITE" id="PS50832">
    <property type="entry name" value="S1_IF1_TYPE"/>
    <property type="match status" value="1"/>
</dbReference>
<name>A0A6C0AMH3_9ZZZZ</name>
<dbReference type="InterPro" id="IPR001253">
    <property type="entry name" value="TIF_eIF-1A"/>
</dbReference>
<dbReference type="AlphaFoldDB" id="A0A6C0AMH3"/>
<feature type="compositionally biased region" description="Acidic residues" evidence="1">
    <location>
        <begin position="156"/>
        <end position="178"/>
    </location>
</feature>
<dbReference type="Gene3D" id="2.40.50.140">
    <property type="entry name" value="Nucleic acid-binding proteins"/>
    <property type="match status" value="1"/>
</dbReference>
<protein>
    <recommendedName>
        <fullName evidence="2">S1-like domain-containing protein</fullName>
    </recommendedName>
</protein>
<dbReference type="SUPFAM" id="SSF50249">
    <property type="entry name" value="Nucleic acid-binding proteins"/>
    <property type="match status" value="1"/>
</dbReference>
<dbReference type="PANTHER" id="PTHR21668">
    <property type="entry name" value="EIF-1A"/>
    <property type="match status" value="1"/>
</dbReference>
<reference evidence="3" key="1">
    <citation type="journal article" date="2020" name="Nature">
        <title>Giant virus diversity and host interactions through global metagenomics.</title>
        <authorList>
            <person name="Schulz F."/>
            <person name="Roux S."/>
            <person name="Paez-Espino D."/>
            <person name="Jungbluth S."/>
            <person name="Walsh D.A."/>
            <person name="Denef V.J."/>
            <person name="McMahon K.D."/>
            <person name="Konstantinidis K.T."/>
            <person name="Eloe-Fadrosh E.A."/>
            <person name="Kyrpides N.C."/>
            <person name="Woyke T."/>
        </authorList>
    </citation>
    <scope>NUCLEOTIDE SEQUENCE</scope>
    <source>
        <strain evidence="3">GVMAG-S-1101161-73</strain>
    </source>
</reference>
<dbReference type="Pfam" id="PF01176">
    <property type="entry name" value="eIF-1a"/>
    <property type="match status" value="1"/>
</dbReference>
<dbReference type="InterPro" id="IPR012340">
    <property type="entry name" value="NA-bd_OB-fold"/>
</dbReference>
<dbReference type="InterPro" id="IPR006196">
    <property type="entry name" value="RNA-binding_domain_S1_IF1"/>
</dbReference>
<proteinExistence type="predicted"/>
<dbReference type="GO" id="GO:0003743">
    <property type="term" value="F:translation initiation factor activity"/>
    <property type="evidence" value="ECO:0007669"/>
    <property type="project" value="InterPro"/>
</dbReference>
<dbReference type="GO" id="GO:0003723">
    <property type="term" value="F:RNA binding"/>
    <property type="evidence" value="ECO:0007669"/>
    <property type="project" value="InterPro"/>
</dbReference>
<dbReference type="SMART" id="SM00652">
    <property type="entry name" value="eIF1a"/>
    <property type="match status" value="1"/>
</dbReference>
<feature type="compositionally biased region" description="Basic and acidic residues" evidence="1">
    <location>
        <begin position="206"/>
        <end position="217"/>
    </location>
</feature>
<feature type="domain" description="S1-like" evidence="2">
    <location>
        <begin position="23"/>
        <end position="108"/>
    </location>
</feature>
<feature type="region of interest" description="Disordered" evidence="1">
    <location>
        <begin position="152"/>
        <end position="217"/>
    </location>
</feature>